<dbReference type="EMBL" id="BKBA01000011">
    <property type="protein sequence ID" value="GEQ14945.1"/>
    <property type="molecule type" value="Genomic_DNA"/>
</dbReference>
<protein>
    <submittedName>
        <fullName evidence="1">Uncharacterized protein</fullName>
    </submittedName>
</protein>
<comment type="caution">
    <text evidence="1">The sequence shown here is derived from an EMBL/GenBank/DDBJ whole genome shotgun (WGS) entry which is preliminary data.</text>
</comment>
<dbReference type="RefSeq" id="WP_147066518.1">
    <property type="nucleotide sequence ID" value="NZ_BAABDN010000003.1"/>
</dbReference>
<reference evidence="1 2" key="1">
    <citation type="submission" date="2019-07" db="EMBL/GenBank/DDBJ databases">
        <title>Whole genome shotgun sequence of Knoellia locipacati NBRC 109775.</title>
        <authorList>
            <person name="Hosoyama A."/>
            <person name="Uohara A."/>
            <person name="Ohji S."/>
            <person name="Ichikawa N."/>
        </authorList>
    </citation>
    <scope>NUCLEOTIDE SEQUENCE [LARGE SCALE GENOMIC DNA]</scope>
    <source>
        <strain evidence="1 2">NBRC 109775</strain>
    </source>
</reference>
<dbReference type="Proteomes" id="UP000321793">
    <property type="component" value="Unassembled WGS sequence"/>
</dbReference>
<dbReference type="AlphaFoldDB" id="A0A512T3Z4"/>
<evidence type="ECO:0000313" key="2">
    <source>
        <dbReference type="Proteomes" id="UP000321793"/>
    </source>
</evidence>
<dbReference type="OrthoDB" id="5144898at2"/>
<evidence type="ECO:0000313" key="1">
    <source>
        <dbReference type="EMBL" id="GEQ14945.1"/>
    </source>
</evidence>
<accession>A0A512T3Z4</accession>
<sequence length="173" mass="19221">MRLFGRLGRRGPDVPDEVSSVLGDRARVVLSVARDERSGADLVATTTHVYAVRSGDVVLERPWHMVDTGSWDDQTRQLTVQWVDKAPASVWEVELPSTFPQVLRERVQATVVLSDEVDLGSKRRARVVVRKDLATQALLGQTILGRGVRSTDPGVRDETRAALDRLREQVGLD</sequence>
<name>A0A512T3Z4_9MICO</name>
<keyword evidence="2" id="KW-1185">Reference proteome</keyword>
<organism evidence="1 2">
    <name type="scientific">Knoellia locipacati</name>
    <dbReference type="NCBI Taxonomy" id="882824"/>
    <lineage>
        <taxon>Bacteria</taxon>
        <taxon>Bacillati</taxon>
        <taxon>Actinomycetota</taxon>
        <taxon>Actinomycetes</taxon>
        <taxon>Micrococcales</taxon>
        <taxon>Intrasporangiaceae</taxon>
        <taxon>Knoellia</taxon>
    </lineage>
</organism>
<gene>
    <name evidence="1" type="ORF">KLO01_29920</name>
</gene>
<proteinExistence type="predicted"/>